<dbReference type="EMBL" id="WPIK01000004">
    <property type="protein sequence ID" value="MVN20901.1"/>
    <property type="molecule type" value="Genomic_DNA"/>
</dbReference>
<dbReference type="Pfam" id="PF09982">
    <property type="entry name" value="LpxR"/>
    <property type="match status" value="1"/>
</dbReference>
<dbReference type="Gene3D" id="2.40.128.140">
    <property type="entry name" value="Outer membrane protein"/>
    <property type="match status" value="1"/>
</dbReference>
<dbReference type="InterPro" id="IPR037107">
    <property type="entry name" value="Put_OMP_sf"/>
</dbReference>
<reference evidence="2 3" key="1">
    <citation type="submission" date="2019-12" db="EMBL/GenBank/DDBJ databases">
        <title>Mucilaginibacter sp. HMF7410 genome sequencing and assembly.</title>
        <authorList>
            <person name="Kang H."/>
            <person name="Cha I."/>
            <person name="Kim H."/>
            <person name="Joh K."/>
        </authorList>
    </citation>
    <scope>NUCLEOTIDE SEQUENCE [LARGE SCALE GENOMIC DNA]</scope>
    <source>
        <strain evidence="2 3">HMF7410</strain>
    </source>
</reference>
<organism evidence="2 3">
    <name type="scientific">Mucilaginibacter arboris</name>
    <dbReference type="NCBI Taxonomy" id="2682090"/>
    <lineage>
        <taxon>Bacteria</taxon>
        <taxon>Pseudomonadati</taxon>
        <taxon>Bacteroidota</taxon>
        <taxon>Sphingobacteriia</taxon>
        <taxon>Sphingobacteriales</taxon>
        <taxon>Sphingobacteriaceae</taxon>
        <taxon>Mucilaginibacter</taxon>
    </lineage>
</organism>
<feature type="signal peptide" evidence="1">
    <location>
        <begin position="1"/>
        <end position="21"/>
    </location>
</feature>
<feature type="chain" id="PRO_5029772758" evidence="1">
    <location>
        <begin position="22"/>
        <end position="320"/>
    </location>
</feature>
<dbReference type="AlphaFoldDB" id="A0A7K1SUA1"/>
<evidence type="ECO:0000313" key="2">
    <source>
        <dbReference type="EMBL" id="MVN20901.1"/>
    </source>
</evidence>
<accession>A0A7K1SUA1</accession>
<sequence>MKPKFLILFSILLLSVFFSQAQQKNYQNEAGFQTDNDSYLAQGSDRYYTNGLFLYFRHALQTDTGKAKLFGKTLGFEAGQKMFNPQSAFIPAARYVDRPFAGYLYLGSSLQYLFKNESVLKLGVQVGVTGPAALGRQAQELVHKLLGFYAPEGWQYQIRNNLGVNLAADYGHLLFRYNWFDLTGNTYANLGTTFTGAGAGLMLRFGEFNPLYHSISTSGLVAKNRLVKEVHRRELFFYLKPTLNYAAYDATVQGGLFDTHSDPAEITGKVLPFVFSQEIGGSLTAGRWVFNLAAIFRTREVKTMVLVHQWGTATFLYRFN</sequence>
<dbReference type="InterPro" id="IPR018707">
    <property type="entry name" value="LpxR"/>
</dbReference>
<name>A0A7K1SUA1_9SPHI</name>
<dbReference type="Proteomes" id="UP000462014">
    <property type="component" value="Unassembled WGS sequence"/>
</dbReference>
<gene>
    <name evidence="2" type="ORF">GO621_05050</name>
</gene>
<keyword evidence="3" id="KW-1185">Reference proteome</keyword>
<protein>
    <submittedName>
        <fullName evidence="2">DUF2219 family protein</fullName>
    </submittedName>
</protein>
<evidence type="ECO:0000313" key="3">
    <source>
        <dbReference type="Proteomes" id="UP000462014"/>
    </source>
</evidence>
<proteinExistence type="predicted"/>
<comment type="caution">
    <text evidence="2">The sequence shown here is derived from an EMBL/GenBank/DDBJ whole genome shotgun (WGS) entry which is preliminary data.</text>
</comment>
<keyword evidence="1" id="KW-0732">Signal</keyword>
<evidence type="ECO:0000256" key="1">
    <source>
        <dbReference type="SAM" id="SignalP"/>
    </source>
</evidence>
<dbReference type="RefSeq" id="WP_157564804.1">
    <property type="nucleotide sequence ID" value="NZ_WPIK01000004.1"/>
</dbReference>